<dbReference type="EMBL" id="PDPS01000042">
    <property type="protein sequence ID" value="PID55860.1"/>
    <property type="molecule type" value="Genomic_DNA"/>
</dbReference>
<sequence>MIEVVGVKFRQTGKVYNFSANDLDLQIGDRCVVETERGYGFGVVDIGKVCHETCPFRRPLKRVLRKATEADLATVRENKSTEQEAMSFCLKRSVARRLEMQLVDVEYTFDRKRLTFYFMAEGRIDFRELVKDLAQKFRTRIEMRQIGVRDEAKLIGGFGACGRPLCCTTYLKNFETVSIKMAKVQGLTLNPNKLSGICDRLKCCLTYEYDYYRQMSKYMPRRGQMVRDLEGNGPYRVRDVNYLDGTVLVELSDGTRQKLYYRDLEKVK</sequence>
<dbReference type="InterPro" id="IPR047767">
    <property type="entry name" value="PSP1-like"/>
</dbReference>
<feature type="domain" description="PSP1 C-terminal" evidence="1">
    <location>
        <begin position="61"/>
        <end position="146"/>
    </location>
</feature>
<dbReference type="PROSITE" id="PS51411">
    <property type="entry name" value="PSP1_C"/>
    <property type="match status" value="1"/>
</dbReference>
<accession>A0A2G6E1D9</accession>
<protein>
    <submittedName>
        <fullName evidence="2">Stage 0 sporulation protein</fullName>
    </submittedName>
</protein>
<organism evidence="2 3">
    <name type="scientific">candidate division KSB3 bacterium</name>
    <dbReference type="NCBI Taxonomy" id="2044937"/>
    <lineage>
        <taxon>Bacteria</taxon>
        <taxon>candidate division KSB3</taxon>
    </lineage>
</organism>
<name>A0A2G6E1D9_9BACT</name>
<dbReference type="GO" id="GO:0005737">
    <property type="term" value="C:cytoplasm"/>
    <property type="evidence" value="ECO:0007669"/>
    <property type="project" value="TreeGrafter"/>
</dbReference>
<evidence type="ECO:0000313" key="3">
    <source>
        <dbReference type="Proteomes" id="UP000229740"/>
    </source>
</evidence>
<dbReference type="PANTHER" id="PTHR43830">
    <property type="entry name" value="PROTEIN PSP1"/>
    <property type="match status" value="1"/>
</dbReference>
<dbReference type="NCBIfam" id="NF041131">
    <property type="entry name" value="RicT_YaaT_fam"/>
    <property type="match status" value="1"/>
</dbReference>
<dbReference type="Pfam" id="PF04468">
    <property type="entry name" value="PSP1"/>
    <property type="match status" value="1"/>
</dbReference>
<comment type="caution">
    <text evidence="2">The sequence shown here is derived from an EMBL/GenBank/DDBJ whole genome shotgun (WGS) entry which is preliminary data.</text>
</comment>
<reference evidence="2 3" key="1">
    <citation type="submission" date="2017-10" db="EMBL/GenBank/DDBJ databases">
        <title>Novel microbial diversity and functional potential in the marine mammal oral microbiome.</title>
        <authorList>
            <person name="Dudek N.K."/>
            <person name="Sun C.L."/>
            <person name="Burstein D."/>
            <person name="Kantor R.S."/>
            <person name="Aliaga Goltsman D.S."/>
            <person name="Bik E.M."/>
            <person name="Thomas B.C."/>
            <person name="Banfield J.F."/>
            <person name="Relman D.A."/>
        </authorList>
    </citation>
    <scope>NUCLEOTIDE SEQUENCE [LARGE SCALE GENOMIC DNA]</scope>
    <source>
        <strain evidence="2">DOLZORAL124_49_17</strain>
    </source>
</reference>
<dbReference type="InterPro" id="IPR007557">
    <property type="entry name" value="PSP1_C"/>
</dbReference>
<evidence type="ECO:0000313" key="2">
    <source>
        <dbReference type="EMBL" id="PID55860.1"/>
    </source>
</evidence>
<dbReference type="Proteomes" id="UP000229740">
    <property type="component" value="Unassembled WGS sequence"/>
</dbReference>
<dbReference type="PANTHER" id="PTHR43830:SF3">
    <property type="entry name" value="PROTEIN PSP1"/>
    <property type="match status" value="1"/>
</dbReference>
<evidence type="ECO:0000259" key="1">
    <source>
        <dbReference type="PROSITE" id="PS51411"/>
    </source>
</evidence>
<dbReference type="AlphaFoldDB" id="A0A2G6E1D9"/>
<gene>
    <name evidence="2" type="ORF">CSB45_14225</name>
</gene>
<proteinExistence type="predicted"/>